<dbReference type="GO" id="GO:0003676">
    <property type="term" value="F:nucleic acid binding"/>
    <property type="evidence" value="ECO:0007669"/>
    <property type="project" value="InterPro"/>
</dbReference>
<feature type="transmembrane region" description="Helical" evidence="5">
    <location>
        <begin position="145"/>
        <end position="165"/>
    </location>
</feature>
<dbReference type="CDD" id="cd02440">
    <property type="entry name" value="AdoMet_MTases"/>
    <property type="match status" value="1"/>
</dbReference>
<dbReference type="InterPro" id="IPR040758">
    <property type="entry name" value="PrmC_N"/>
</dbReference>
<evidence type="ECO:0000256" key="2">
    <source>
        <dbReference type="ARBA" id="ARBA00022679"/>
    </source>
</evidence>
<keyword evidence="5" id="KW-0812">Transmembrane</keyword>
<feature type="binding site" evidence="4">
    <location>
        <begin position="496"/>
        <end position="499"/>
    </location>
    <ligand>
        <name>substrate</name>
    </ligand>
</feature>
<keyword evidence="3 4" id="KW-0949">S-adenosyl-L-methionine</keyword>
<keyword evidence="2 4" id="KW-0808">Transferase</keyword>
<reference evidence="8 9" key="1">
    <citation type="submission" date="2017-03" db="EMBL/GenBank/DDBJ databases">
        <title>Genome sequence of Clostridium chromiireducens DSM 23318.</title>
        <authorList>
            <person name="Poehlein A."/>
            <person name="Daniel R."/>
        </authorList>
    </citation>
    <scope>NUCLEOTIDE SEQUENCE [LARGE SCALE GENOMIC DNA]</scope>
    <source>
        <strain evidence="8 9">DSM 23318</strain>
    </source>
</reference>
<evidence type="ECO:0000256" key="4">
    <source>
        <dbReference type="HAMAP-Rule" id="MF_02126"/>
    </source>
</evidence>
<dbReference type="Proteomes" id="UP000191056">
    <property type="component" value="Unassembled WGS sequence"/>
</dbReference>
<dbReference type="NCBIfam" id="TIGR00536">
    <property type="entry name" value="hemK_fam"/>
    <property type="match status" value="1"/>
</dbReference>
<dbReference type="InterPro" id="IPR010787">
    <property type="entry name" value="DUF1385"/>
</dbReference>
<dbReference type="STRING" id="225345.CLCHR_13430"/>
<name>A0A1V4IW11_9CLOT</name>
<protein>
    <recommendedName>
        <fullName evidence="4">Release factor glutamine methyltransferase</fullName>
        <shortName evidence="4">RF MTase</shortName>
        <ecNumber evidence="4">2.1.1.297</ecNumber>
    </recommendedName>
    <alternativeName>
        <fullName evidence="4">N5-glutamine methyltransferase PrmC</fullName>
    </alternativeName>
    <alternativeName>
        <fullName evidence="4">Protein-(glutamine-N5) MTase PrmC</fullName>
    </alternativeName>
    <alternativeName>
        <fullName evidence="4">Protein-glutamine N-methyltransferase PrmC</fullName>
    </alternativeName>
</protein>
<proteinExistence type="inferred from homology"/>
<keyword evidence="9" id="KW-1185">Reference proteome</keyword>
<dbReference type="Gene3D" id="1.10.8.10">
    <property type="entry name" value="DNA helicase RuvA subunit, C-terminal domain"/>
    <property type="match status" value="1"/>
</dbReference>
<dbReference type="InterPro" id="IPR029063">
    <property type="entry name" value="SAM-dependent_MTases_sf"/>
</dbReference>
<gene>
    <name evidence="4 8" type="primary">prmC</name>
    <name evidence="8" type="ORF">CLCHR_13430</name>
</gene>
<dbReference type="HAMAP" id="MF_02126">
    <property type="entry name" value="RF_methyltr_PrmC"/>
    <property type="match status" value="1"/>
</dbReference>
<comment type="similarity">
    <text evidence="4">Belongs to the protein N5-glutamine methyltransferase family. PrmC subfamily.</text>
</comment>
<dbReference type="Pfam" id="PF07136">
    <property type="entry name" value="DUF1385"/>
    <property type="match status" value="1"/>
</dbReference>
<dbReference type="AlphaFoldDB" id="A0A1V4IW11"/>
<dbReference type="NCBIfam" id="TIGR03534">
    <property type="entry name" value="RF_mod_PrmC"/>
    <property type="match status" value="1"/>
</dbReference>
<dbReference type="InterPro" id="IPR002052">
    <property type="entry name" value="DNA_methylase_N6_adenine_CS"/>
</dbReference>
<evidence type="ECO:0000313" key="9">
    <source>
        <dbReference type="Proteomes" id="UP000191056"/>
    </source>
</evidence>
<keyword evidence="1 4" id="KW-0489">Methyltransferase</keyword>
<dbReference type="InterPro" id="IPR019874">
    <property type="entry name" value="RF_methyltr_PrmC"/>
</dbReference>
<evidence type="ECO:0000259" key="7">
    <source>
        <dbReference type="Pfam" id="PF17827"/>
    </source>
</evidence>
<accession>A0A1V4IW11</accession>
<feature type="transmembrane region" description="Helical" evidence="5">
    <location>
        <begin position="211"/>
        <end position="232"/>
    </location>
</feature>
<keyword evidence="5" id="KW-1133">Transmembrane helix</keyword>
<dbReference type="PROSITE" id="PS00092">
    <property type="entry name" value="N6_MTASE"/>
    <property type="match status" value="1"/>
</dbReference>
<dbReference type="GO" id="GO:0032259">
    <property type="term" value="P:methylation"/>
    <property type="evidence" value="ECO:0007669"/>
    <property type="project" value="UniProtKB-KW"/>
</dbReference>
<evidence type="ECO:0000256" key="5">
    <source>
        <dbReference type="SAM" id="Phobius"/>
    </source>
</evidence>
<dbReference type="Gene3D" id="3.40.50.150">
    <property type="entry name" value="Vaccinia Virus protein VP39"/>
    <property type="match status" value="1"/>
</dbReference>
<dbReference type="InterPro" id="IPR004556">
    <property type="entry name" value="HemK-like"/>
</dbReference>
<dbReference type="PANTHER" id="PTHR42867:SF1">
    <property type="entry name" value="MEMBRANE PROTEIN-RELATED"/>
    <property type="match status" value="1"/>
</dbReference>
<comment type="catalytic activity">
    <reaction evidence="4">
        <text>L-glutaminyl-[peptide chain release factor] + S-adenosyl-L-methionine = N(5)-methyl-L-glutaminyl-[peptide chain release factor] + S-adenosyl-L-homocysteine + H(+)</text>
        <dbReference type="Rhea" id="RHEA:42896"/>
        <dbReference type="Rhea" id="RHEA-COMP:10271"/>
        <dbReference type="Rhea" id="RHEA-COMP:10272"/>
        <dbReference type="ChEBI" id="CHEBI:15378"/>
        <dbReference type="ChEBI" id="CHEBI:30011"/>
        <dbReference type="ChEBI" id="CHEBI:57856"/>
        <dbReference type="ChEBI" id="CHEBI:59789"/>
        <dbReference type="ChEBI" id="CHEBI:61891"/>
        <dbReference type="EC" id="2.1.1.297"/>
    </reaction>
</comment>
<evidence type="ECO:0000259" key="6">
    <source>
        <dbReference type="Pfam" id="PF05175"/>
    </source>
</evidence>
<dbReference type="GO" id="GO:0102559">
    <property type="term" value="F:peptide chain release factor N(5)-glutamine methyltransferase activity"/>
    <property type="evidence" value="ECO:0007669"/>
    <property type="project" value="UniProtKB-EC"/>
</dbReference>
<dbReference type="EMBL" id="MZGT01000014">
    <property type="protein sequence ID" value="OPJ64089.1"/>
    <property type="molecule type" value="Genomic_DNA"/>
</dbReference>
<feature type="binding site" evidence="4">
    <location>
        <position position="496"/>
    </location>
    <ligand>
        <name>S-adenosyl-L-methionine</name>
        <dbReference type="ChEBI" id="CHEBI:59789"/>
    </ligand>
</feature>
<dbReference type="InterPro" id="IPR007848">
    <property type="entry name" value="Small_mtfrase_dom"/>
</dbReference>
<dbReference type="Pfam" id="PF05175">
    <property type="entry name" value="MTS"/>
    <property type="match status" value="1"/>
</dbReference>
<dbReference type="Pfam" id="PF17827">
    <property type="entry name" value="PrmC_N"/>
    <property type="match status" value="1"/>
</dbReference>
<feature type="transmembrane region" description="Helical" evidence="5">
    <location>
        <begin position="109"/>
        <end position="133"/>
    </location>
</feature>
<sequence length="590" mass="67033">MILLMRRCDVGGQAVIEGVMMRGSKSLATAVRTPNGKIEIDFKDNRPVTKKYPFLNIPFLRGFFVLIESMKVGMESLNYSATFLEDENEEPSKFEKWLENKLGKSANDVLMGITMFISFIFAIGLFVALPTGIASFFKETGISNIMLHLIEAGIRITILLLYMFFISKLSDIYRVFQYHGAEHKTIFCYEAMEELTVENVRKQPRLHPRCGTNFLFLVMLVSIIVFSFTGWGGIVERLLFRIVLIPVVTGISYELIKWLGKDDGLLSKIIAYPGLKLQLLTTKEPDDSQIEVAIASLKAAEGIKDPNKSIEELINAGASTLKESGIDTARLDTELLLGNIIEESRIYLITHKEEEVSADKAERYFKFIEKRRNKMPVKYILNKCEFMGIDYHVEEGVLIPRDDTEILVDEVLKSIGENEEKQVCDLCCGSGAIGIALAHYRQNIKVDLIDYYPIPEKVSLINIKKNKMEDRAAFIKSDLLEKPIEDKKMYDIIVSNPPYIEAEEIDKLMDDVKNYEPHTALDGGTDGLDFYRKIIDQSQYVLKQSGILAFEIGYNQGEAVKLLMEEHNFEDIKVIKDFASLDRIVIGIRI</sequence>
<dbReference type="SUPFAM" id="SSF53335">
    <property type="entry name" value="S-adenosyl-L-methionine-dependent methyltransferases"/>
    <property type="match status" value="1"/>
</dbReference>
<evidence type="ECO:0000313" key="8">
    <source>
        <dbReference type="EMBL" id="OPJ64089.1"/>
    </source>
</evidence>
<feature type="domain" description="Methyltransferase small" evidence="6">
    <location>
        <begin position="412"/>
        <end position="505"/>
    </location>
</feature>
<comment type="caution">
    <text evidence="4">Lacks conserved residue(s) required for the propagation of feature annotation.</text>
</comment>
<evidence type="ECO:0000256" key="3">
    <source>
        <dbReference type="ARBA" id="ARBA00022691"/>
    </source>
</evidence>
<evidence type="ECO:0000256" key="1">
    <source>
        <dbReference type="ARBA" id="ARBA00022603"/>
    </source>
</evidence>
<dbReference type="EC" id="2.1.1.297" evidence="4"/>
<organism evidence="8 9">
    <name type="scientific">Clostridium chromiireducens</name>
    <dbReference type="NCBI Taxonomy" id="225345"/>
    <lineage>
        <taxon>Bacteria</taxon>
        <taxon>Bacillati</taxon>
        <taxon>Bacillota</taxon>
        <taxon>Clostridia</taxon>
        <taxon>Eubacteriales</taxon>
        <taxon>Clostridiaceae</taxon>
        <taxon>Clostridium</taxon>
    </lineage>
</organism>
<comment type="caution">
    <text evidence="8">The sequence shown here is derived from an EMBL/GenBank/DDBJ whole genome shotgun (WGS) entry which is preliminary data.</text>
</comment>
<dbReference type="PANTHER" id="PTHR42867">
    <property type="entry name" value="MEMBRANE PROTEIN-RELATED"/>
    <property type="match status" value="1"/>
</dbReference>
<keyword evidence="5" id="KW-0472">Membrane</keyword>
<feature type="binding site" evidence="4">
    <location>
        <position position="450"/>
    </location>
    <ligand>
        <name>S-adenosyl-L-methionine</name>
        <dbReference type="ChEBI" id="CHEBI:59789"/>
    </ligand>
</feature>
<comment type="function">
    <text evidence="4">Methylates the class 1 translation termination release factors RF1/PrfA and RF2/PrfB on the glutamine residue of the universally conserved GGQ motif.</text>
</comment>
<feature type="domain" description="Release factor glutamine methyltransferase N-terminal" evidence="7">
    <location>
        <begin position="312"/>
        <end position="381"/>
    </location>
</feature>